<evidence type="ECO:0000313" key="3">
    <source>
        <dbReference type="EMBL" id="MBP1988971.1"/>
    </source>
</evidence>
<dbReference type="Gene3D" id="3.30.565.10">
    <property type="entry name" value="Histidine kinase-like ATPase, C-terminal domain"/>
    <property type="match status" value="1"/>
</dbReference>
<organism evidence="3 4">
    <name type="scientific">Paenibacillus eucommiae</name>
    <dbReference type="NCBI Taxonomy" id="1355755"/>
    <lineage>
        <taxon>Bacteria</taxon>
        <taxon>Bacillati</taxon>
        <taxon>Bacillota</taxon>
        <taxon>Bacilli</taxon>
        <taxon>Bacillales</taxon>
        <taxon>Paenibacillaceae</taxon>
        <taxon>Paenibacillus</taxon>
    </lineage>
</organism>
<dbReference type="InterPro" id="IPR050267">
    <property type="entry name" value="Anti-sigma-factor_SerPK"/>
</dbReference>
<protein>
    <submittedName>
        <fullName evidence="3">Serine/threonine-protein kinase RsbW</fullName>
        <ecNumber evidence="3">2.7.11.1</ecNumber>
    </submittedName>
</protein>
<evidence type="ECO:0000259" key="2">
    <source>
        <dbReference type="Pfam" id="PF13581"/>
    </source>
</evidence>
<dbReference type="Pfam" id="PF13581">
    <property type="entry name" value="HATPase_c_2"/>
    <property type="match status" value="1"/>
</dbReference>
<dbReference type="CDD" id="cd16936">
    <property type="entry name" value="HATPase_RsbW-like"/>
    <property type="match status" value="1"/>
</dbReference>
<dbReference type="PANTHER" id="PTHR35526:SF3">
    <property type="entry name" value="ANTI-SIGMA-F FACTOR RSBW"/>
    <property type="match status" value="1"/>
</dbReference>
<keyword evidence="1" id="KW-0723">Serine/threonine-protein kinase</keyword>
<feature type="domain" description="Histidine kinase/HSP90-like ATPase" evidence="2">
    <location>
        <begin position="12"/>
        <end position="139"/>
    </location>
</feature>
<dbReference type="GO" id="GO:0004674">
    <property type="term" value="F:protein serine/threonine kinase activity"/>
    <property type="evidence" value="ECO:0007669"/>
    <property type="project" value="UniProtKB-EC"/>
</dbReference>
<dbReference type="EMBL" id="JAGGLB010000002">
    <property type="protein sequence ID" value="MBP1988971.1"/>
    <property type="molecule type" value="Genomic_DNA"/>
</dbReference>
<dbReference type="SUPFAM" id="SSF55874">
    <property type="entry name" value="ATPase domain of HSP90 chaperone/DNA topoisomerase II/histidine kinase"/>
    <property type="match status" value="1"/>
</dbReference>
<evidence type="ECO:0000256" key="1">
    <source>
        <dbReference type="ARBA" id="ARBA00022527"/>
    </source>
</evidence>
<dbReference type="InterPro" id="IPR003594">
    <property type="entry name" value="HATPase_dom"/>
</dbReference>
<reference evidence="3 4" key="1">
    <citation type="submission" date="2021-03" db="EMBL/GenBank/DDBJ databases">
        <title>Genomic Encyclopedia of Type Strains, Phase IV (KMG-IV): sequencing the most valuable type-strain genomes for metagenomic binning, comparative biology and taxonomic classification.</title>
        <authorList>
            <person name="Goeker M."/>
        </authorList>
    </citation>
    <scope>NUCLEOTIDE SEQUENCE [LARGE SCALE GENOMIC DNA]</scope>
    <source>
        <strain evidence="3 4">DSM 26048</strain>
    </source>
</reference>
<dbReference type="NCBIfam" id="NF003144">
    <property type="entry name" value="PRK04069.1"/>
    <property type="match status" value="1"/>
</dbReference>
<keyword evidence="4" id="KW-1185">Reference proteome</keyword>
<name>A0ABS4IN24_9BACL</name>
<dbReference type="EC" id="2.7.11.1" evidence="3"/>
<sequence length="148" mass="16291">MKLPNRPVSMTLPAEAEYLDLVRFTLYGIATRLGFSYEETEDMKVAVSEACNNVVIHAYEPGSSGLIAIRFEPSAEGLRIFVKDEGTSFDTGKLQASTSMHDKTLDDTQVGGLGLYLMQALMDEVEVKSNCGTEVILTKMLIKSEEMV</sequence>
<dbReference type="Proteomes" id="UP001519287">
    <property type="component" value="Unassembled WGS sequence"/>
</dbReference>
<proteinExistence type="predicted"/>
<accession>A0ABS4IN24</accession>
<dbReference type="RefSeq" id="WP_209969735.1">
    <property type="nucleotide sequence ID" value="NZ_JAGGLB010000002.1"/>
</dbReference>
<evidence type="ECO:0000313" key="4">
    <source>
        <dbReference type="Proteomes" id="UP001519287"/>
    </source>
</evidence>
<keyword evidence="3" id="KW-0418">Kinase</keyword>
<dbReference type="InterPro" id="IPR036890">
    <property type="entry name" value="HATPase_C_sf"/>
</dbReference>
<comment type="caution">
    <text evidence="3">The sequence shown here is derived from an EMBL/GenBank/DDBJ whole genome shotgun (WGS) entry which is preliminary data.</text>
</comment>
<gene>
    <name evidence="3" type="ORF">J2Z66_000566</name>
</gene>
<keyword evidence="3" id="KW-0808">Transferase</keyword>
<dbReference type="PANTHER" id="PTHR35526">
    <property type="entry name" value="ANTI-SIGMA-F FACTOR RSBW-RELATED"/>
    <property type="match status" value="1"/>
</dbReference>